<dbReference type="GO" id="GO:0004107">
    <property type="term" value="F:chorismate synthase activity"/>
    <property type="evidence" value="ECO:0007669"/>
    <property type="project" value="UniProtKB-UniRule"/>
</dbReference>
<dbReference type="EMBL" id="DUGC01000042">
    <property type="protein sequence ID" value="HIH09478.1"/>
    <property type="molecule type" value="Genomic_DNA"/>
</dbReference>
<comment type="caution">
    <text evidence="13">The sequence shown here is derived from an EMBL/GenBank/DDBJ whole genome shotgun (WGS) entry which is preliminary data.</text>
</comment>
<feature type="binding site" evidence="11">
    <location>
        <begin position="125"/>
        <end position="127"/>
    </location>
    <ligand>
        <name>FMN</name>
        <dbReference type="ChEBI" id="CHEBI:58210"/>
    </ligand>
</feature>
<dbReference type="Proteomes" id="UP000565078">
    <property type="component" value="Unassembled WGS sequence"/>
</dbReference>
<name>A0A7J4IVB6_9ARCH</name>
<comment type="cofactor">
    <cofactor evidence="11 12">
        <name>FMNH2</name>
        <dbReference type="ChEBI" id="CHEBI:57618"/>
    </cofactor>
    <text evidence="11 12">Reduced FMN (FMNH(2)).</text>
</comment>
<keyword evidence="5 11" id="KW-0285">Flavoprotein</keyword>
<keyword evidence="6 11" id="KW-0288">FMN</keyword>
<evidence type="ECO:0000256" key="1">
    <source>
        <dbReference type="ARBA" id="ARBA00005044"/>
    </source>
</evidence>
<evidence type="ECO:0000256" key="10">
    <source>
        <dbReference type="ARBA" id="ARBA00023239"/>
    </source>
</evidence>
<keyword evidence="9 11" id="KW-0057">Aromatic amino acid biosynthesis</keyword>
<comment type="function">
    <text evidence="11">Catalyzes the anti-1,4-elimination of the C-3 phosphate and the C-6 proR hydrogen from 5-enolpyruvylshikimate-3-phosphate (EPSP) to yield chorismate, which is the branch point compound that serves as the starting substrate for the three terminal pathways of aromatic amino acid biosynthesis. This reaction introduces a second double bond into the aromatic ring system.</text>
</comment>
<dbReference type="GO" id="GO:0009073">
    <property type="term" value="P:aromatic amino acid family biosynthetic process"/>
    <property type="evidence" value="ECO:0007669"/>
    <property type="project" value="UniProtKB-KW"/>
</dbReference>
<protein>
    <recommendedName>
        <fullName evidence="3 11">Chorismate synthase</fullName>
        <shortName evidence="11">CS</shortName>
        <ecNumber evidence="3 11">4.2.3.5</ecNumber>
    </recommendedName>
    <alternativeName>
        <fullName evidence="11">5-enolpyruvylshikimate-3-phosphate phospholyase</fullName>
    </alternativeName>
</protein>
<evidence type="ECO:0000256" key="7">
    <source>
        <dbReference type="ARBA" id="ARBA00022827"/>
    </source>
</evidence>
<sequence length="355" mass="37889">MGFNTFGKIFTFTSFGESHGKAIGAVVDGCPAGIRISEMDIQKELDRRRPGQSGVTTARSEEDKIEILSGVFEGSTTGMPIAMLIYNKDMRSRDYSNIKDVFRPGHADFTYEQKFGIRDYRGGGRSSARETAMRVAAGAIAKKFLAQKGIGIKGFSREIAGIVAQRTDCSVIEQNPVRAPDMDAAKKMEKAVLAAKDEGDSVGGIVEVVASGVPIGLGEPVYYKLDSKLAEALMSINALKGVEIGSGFGSAKLKGSQNNDAMHISRGKVKFSTNNSGGISGGISNGDDIICRIAIKPASSISKEQQTVDRRGKQAKIAVSGRHDPCLCPRAVPVAEAMVAVVLMDMYLIAKARKK</sequence>
<dbReference type="PANTHER" id="PTHR21085:SF0">
    <property type="entry name" value="CHORISMATE SYNTHASE"/>
    <property type="match status" value="1"/>
</dbReference>
<comment type="catalytic activity">
    <reaction evidence="11 12">
        <text>5-O-(1-carboxyvinyl)-3-phosphoshikimate = chorismate + phosphate</text>
        <dbReference type="Rhea" id="RHEA:21020"/>
        <dbReference type="ChEBI" id="CHEBI:29748"/>
        <dbReference type="ChEBI" id="CHEBI:43474"/>
        <dbReference type="ChEBI" id="CHEBI:57701"/>
        <dbReference type="EC" id="4.2.3.5"/>
    </reaction>
</comment>
<comment type="caution">
    <text evidence="11">Lacks conserved residue(s) required for the propagation of feature annotation.</text>
</comment>
<proteinExistence type="inferred from homology"/>
<accession>A0A7J4IVB6</accession>
<dbReference type="PROSITE" id="PS00788">
    <property type="entry name" value="CHORISMATE_SYNTHASE_2"/>
    <property type="match status" value="1"/>
</dbReference>
<evidence type="ECO:0000256" key="9">
    <source>
        <dbReference type="ARBA" id="ARBA00023141"/>
    </source>
</evidence>
<keyword evidence="10 11" id="KW-0456">Lyase</keyword>
<comment type="pathway">
    <text evidence="1 11 12">Metabolic intermediate biosynthesis; chorismate biosynthesis; chorismate from D-erythrose 4-phosphate and phosphoenolpyruvate: step 7/7.</text>
</comment>
<feature type="binding site" evidence="11">
    <location>
        <begin position="296"/>
        <end position="300"/>
    </location>
    <ligand>
        <name>FMN</name>
        <dbReference type="ChEBI" id="CHEBI:58210"/>
    </ligand>
</feature>
<dbReference type="GO" id="GO:0010181">
    <property type="term" value="F:FMN binding"/>
    <property type="evidence" value="ECO:0007669"/>
    <property type="project" value="TreeGrafter"/>
</dbReference>
<evidence type="ECO:0000313" key="13">
    <source>
        <dbReference type="EMBL" id="HIH09478.1"/>
    </source>
</evidence>
<dbReference type="SUPFAM" id="SSF103263">
    <property type="entry name" value="Chorismate synthase, AroC"/>
    <property type="match status" value="1"/>
</dbReference>
<evidence type="ECO:0000256" key="12">
    <source>
        <dbReference type="RuleBase" id="RU000605"/>
    </source>
</evidence>
<keyword evidence="8 11" id="KW-0521">NADP</keyword>
<dbReference type="UniPathway" id="UPA00053">
    <property type="reaction ID" value="UER00090"/>
</dbReference>
<dbReference type="AlphaFoldDB" id="A0A7J4IVB6"/>
<evidence type="ECO:0000256" key="6">
    <source>
        <dbReference type="ARBA" id="ARBA00022643"/>
    </source>
</evidence>
<dbReference type="Gene3D" id="3.60.150.10">
    <property type="entry name" value="Chorismate synthase AroC"/>
    <property type="match status" value="1"/>
</dbReference>
<evidence type="ECO:0000256" key="4">
    <source>
        <dbReference type="ARBA" id="ARBA00022605"/>
    </source>
</evidence>
<feature type="binding site" evidence="11">
    <location>
        <position position="281"/>
    </location>
    <ligand>
        <name>FMN</name>
        <dbReference type="ChEBI" id="CHEBI:58210"/>
    </ligand>
</feature>
<evidence type="ECO:0000313" key="14">
    <source>
        <dbReference type="Proteomes" id="UP000565078"/>
    </source>
</evidence>
<dbReference type="PROSITE" id="PS00787">
    <property type="entry name" value="CHORISMATE_SYNTHASE_1"/>
    <property type="match status" value="1"/>
</dbReference>
<dbReference type="InterPro" id="IPR035904">
    <property type="entry name" value="Chorismate_synth_AroC_sf"/>
</dbReference>
<dbReference type="PANTHER" id="PTHR21085">
    <property type="entry name" value="CHORISMATE SYNTHASE"/>
    <property type="match status" value="1"/>
</dbReference>
<dbReference type="NCBIfam" id="NF003793">
    <property type="entry name" value="PRK05382.1"/>
    <property type="match status" value="1"/>
</dbReference>
<dbReference type="PROSITE" id="PS00789">
    <property type="entry name" value="CHORISMATE_SYNTHASE_3"/>
    <property type="match status" value="1"/>
</dbReference>
<evidence type="ECO:0000256" key="2">
    <source>
        <dbReference type="ARBA" id="ARBA00008014"/>
    </source>
</evidence>
<dbReference type="HAMAP" id="MF_00300">
    <property type="entry name" value="Chorismate_synth"/>
    <property type="match status" value="1"/>
</dbReference>
<gene>
    <name evidence="11 13" type="primary">aroC</name>
    <name evidence="13" type="ORF">HA254_02300</name>
</gene>
<dbReference type="GO" id="GO:0005829">
    <property type="term" value="C:cytosol"/>
    <property type="evidence" value="ECO:0007669"/>
    <property type="project" value="TreeGrafter"/>
</dbReference>
<dbReference type="NCBIfam" id="TIGR00033">
    <property type="entry name" value="aroC"/>
    <property type="match status" value="1"/>
</dbReference>
<feature type="binding site" evidence="11">
    <location>
        <position position="322"/>
    </location>
    <ligand>
        <name>FMN</name>
        <dbReference type="ChEBI" id="CHEBI:58210"/>
    </ligand>
</feature>
<dbReference type="InterPro" id="IPR000453">
    <property type="entry name" value="Chorismate_synth"/>
</dbReference>
<feature type="binding site" evidence="11">
    <location>
        <begin position="237"/>
        <end position="238"/>
    </location>
    <ligand>
        <name>FMN</name>
        <dbReference type="ChEBI" id="CHEBI:58210"/>
    </ligand>
</feature>
<evidence type="ECO:0000256" key="11">
    <source>
        <dbReference type="HAMAP-Rule" id="MF_00300"/>
    </source>
</evidence>
<comment type="similarity">
    <text evidence="2 11 12">Belongs to the chorismate synthase family.</text>
</comment>
<dbReference type="PIRSF" id="PIRSF001456">
    <property type="entry name" value="Chorismate_synth"/>
    <property type="match status" value="1"/>
</dbReference>
<keyword evidence="7 11" id="KW-0274">FAD</keyword>
<evidence type="ECO:0000256" key="8">
    <source>
        <dbReference type="ARBA" id="ARBA00022857"/>
    </source>
</evidence>
<keyword evidence="4 11" id="KW-0028">Amino-acid biosynthesis</keyword>
<dbReference type="GO" id="GO:0008652">
    <property type="term" value="P:amino acid biosynthetic process"/>
    <property type="evidence" value="ECO:0007669"/>
    <property type="project" value="UniProtKB-KW"/>
</dbReference>
<organism evidence="13 14">
    <name type="scientific">Candidatus Iainarchaeum sp</name>
    <dbReference type="NCBI Taxonomy" id="3101447"/>
    <lineage>
        <taxon>Archaea</taxon>
        <taxon>Candidatus Iainarchaeota</taxon>
        <taxon>Candidatus Iainarchaeia</taxon>
        <taxon>Candidatus Iainarchaeales</taxon>
        <taxon>Candidatus Iainarchaeaceae</taxon>
        <taxon>Candidatus Iainarchaeum</taxon>
    </lineage>
</organism>
<dbReference type="EC" id="4.2.3.5" evidence="3 11"/>
<dbReference type="FunFam" id="3.60.150.10:FF:000002">
    <property type="entry name" value="Chorismate synthase"/>
    <property type="match status" value="1"/>
</dbReference>
<reference evidence="14" key="1">
    <citation type="journal article" date="2020" name="bioRxiv">
        <title>A rank-normalized archaeal taxonomy based on genome phylogeny resolves widespread incomplete and uneven classifications.</title>
        <authorList>
            <person name="Rinke C."/>
            <person name="Chuvochina M."/>
            <person name="Mussig A.J."/>
            <person name="Chaumeil P.-A."/>
            <person name="Waite D.W."/>
            <person name="Whitman W.B."/>
            <person name="Parks D.H."/>
            <person name="Hugenholtz P."/>
        </authorList>
    </citation>
    <scope>NUCLEOTIDE SEQUENCE [LARGE SCALE GENOMIC DNA]</scope>
</reference>
<dbReference type="GO" id="GO:0009423">
    <property type="term" value="P:chorismate biosynthetic process"/>
    <property type="evidence" value="ECO:0007669"/>
    <property type="project" value="UniProtKB-UniRule"/>
</dbReference>
<evidence type="ECO:0000256" key="5">
    <source>
        <dbReference type="ARBA" id="ARBA00022630"/>
    </source>
</evidence>
<dbReference type="InterPro" id="IPR020541">
    <property type="entry name" value="Chorismate_synthase_CS"/>
</dbReference>
<dbReference type="CDD" id="cd07304">
    <property type="entry name" value="Chorismate_synthase"/>
    <property type="match status" value="1"/>
</dbReference>
<dbReference type="Pfam" id="PF01264">
    <property type="entry name" value="Chorismate_synt"/>
    <property type="match status" value="1"/>
</dbReference>
<evidence type="ECO:0000256" key="3">
    <source>
        <dbReference type="ARBA" id="ARBA00013036"/>
    </source>
</evidence>
<feature type="binding site" evidence="11">
    <location>
        <position position="48"/>
    </location>
    <ligand>
        <name>NADP(+)</name>
        <dbReference type="ChEBI" id="CHEBI:58349"/>
    </ligand>
</feature>